<feature type="domain" description="Ion transport" evidence="15">
    <location>
        <begin position="562"/>
        <end position="793"/>
    </location>
</feature>
<dbReference type="Gene3D" id="1.10.238.10">
    <property type="entry name" value="EF-hand"/>
    <property type="match status" value="1"/>
</dbReference>
<reference evidence="16 17" key="1">
    <citation type="submission" date="2012-04" db="EMBL/GenBank/DDBJ databases">
        <title>The Genome Sequence of Saprolegnia declina VS20.</title>
        <authorList>
            <consortium name="The Broad Institute Genome Sequencing Platform"/>
            <person name="Russ C."/>
            <person name="Nusbaum C."/>
            <person name="Tyler B."/>
            <person name="van West P."/>
            <person name="Dieguez-Uribeondo J."/>
            <person name="de Bruijn I."/>
            <person name="Tripathy S."/>
            <person name="Jiang R."/>
            <person name="Young S.K."/>
            <person name="Zeng Q."/>
            <person name="Gargeya S."/>
            <person name="Fitzgerald M."/>
            <person name="Haas B."/>
            <person name="Abouelleil A."/>
            <person name="Alvarado L."/>
            <person name="Arachchi H.M."/>
            <person name="Berlin A."/>
            <person name="Chapman S.B."/>
            <person name="Goldberg J."/>
            <person name="Griggs A."/>
            <person name="Gujja S."/>
            <person name="Hansen M."/>
            <person name="Howarth C."/>
            <person name="Imamovic A."/>
            <person name="Larimer J."/>
            <person name="McCowen C."/>
            <person name="Montmayeur A."/>
            <person name="Murphy C."/>
            <person name="Neiman D."/>
            <person name="Pearson M."/>
            <person name="Priest M."/>
            <person name="Roberts A."/>
            <person name="Saif S."/>
            <person name="Shea T."/>
            <person name="Sisk P."/>
            <person name="Sykes S."/>
            <person name="Wortman J."/>
            <person name="Nusbaum C."/>
            <person name="Birren B."/>
        </authorList>
    </citation>
    <scope>NUCLEOTIDE SEQUENCE [LARGE SCALE GENOMIC DNA]</scope>
    <source>
        <strain evidence="16 17">VS20</strain>
    </source>
</reference>
<accession>T0Q8W1</accession>
<dbReference type="GeneID" id="19951998"/>
<feature type="transmembrane region" description="Helical" evidence="14">
    <location>
        <begin position="1445"/>
        <end position="1467"/>
    </location>
</feature>
<feature type="domain" description="Ion transport" evidence="15">
    <location>
        <begin position="922"/>
        <end position="1183"/>
    </location>
</feature>
<dbReference type="STRING" id="1156394.T0Q8W1"/>
<dbReference type="InterPro" id="IPR027359">
    <property type="entry name" value="Volt_channel_dom_sf"/>
</dbReference>
<feature type="transmembrane region" description="Helical" evidence="14">
    <location>
        <begin position="394"/>
        <end position="420"/>
    </location>
</feature>
<name>T0Q8W1_SAPDV</name>
<evidence type="ECO:0000313" key="17">
    <source>
        <dbReference type="Proteomes" id="UP000030762"/>
    </source>
</evidence>
<dbReference type="SUPFAM" id="SSF81324">
    <property type="entry name" value="Voltage-gated potassium channels"/>
    <property type="match status" value="3"/>
</dbReference>
<dbReference type="InParanoid" id="T0Q8W1"/>
<feature type="compositionally biased region" description="Polar residues" evidence="13">
    <location>
        <begin position="493"/>
        <end position="509"/>
    </location>
</feature>
<dbReference type="OrthoDB" id="416585at2759"/>
<dbReference type="Proteomes" id="UP000030762">
    <property type="component" value="Unassembled WGS sequence"/>
</dbReference>
<feature type="transmembrane region" description="Helical" evidence="14">
    <location>
        <begin position="1232"/>
        <end position="1252"/>
    </location>
</feature>
<dbReference type="GO" id="GO:0098703">
    <property type="term" value="P:calcium ion import across plasma membrane"/>
    <property type="evidence" value="ECO:0007669"/>
    <property type="project" value="TreeGrafter"/>
</dbReference>
<dbReference type="RefSeq" id="XP_008615525.1">
    <property type="nucleotide sequence ID" value="XM_008617303.1"/>
</dbReference>
<feature type="transmembrane region" description="Helical" evidence="14">
    <location>
        <begin position="923"/>
        <end position="944"/>
    </location>
</feature>
<feature type="transmembrane region" description="Helical" evidence="14">
    <location>
        <begin position="1258"/>
        <end position="1282"/>
    </location>
</feature>
<evidence type="ECO:0000256" key="10">
    <source>
        <dbReference type="ARBA" id="ARBA00023136"/>
    </source>
</evidence>
<evidence type="ECO:0000256" key="6">
    <source>
        <dbReference type="ARBA" id="ARBA00022837"/>
    </source>
</evidence>
<keyword evidence="3" id="KW-0109">Calcium transport</keyword>
<feature type="region of interest" description="Disordered" evidence="13">
    <location>
        <begin position="491"/>
        <end position="520"/>
    </location>
</feature>
<dbReference type="CDD" id="cd23767">
    <property type="entry name" value="IQCD"/>
    <property type="match status" value="1"/>
</dbReference>
<keyword evidence="10 14" id="KW-0472">Membrane</keyword>
<feature type="domain" description="Ion transport" evidence="15">
    <location>
        <begin position="164"/>
        <end position="424"/>
    </location>
</feature>
<feature type="transmembrane region" description="Helical" evidence="14">
    <location>
        <begin position="1042"/>
        <end position="1062"/>
    </location>
</feature>
<evidence type="ECO:0000256" key="8">
    <source>
        <dbReference type="ARBA" id="ARBA00022989"/>
    </source>
</evidence>
<protein>
    <recommendedName>
        <fullName evidence="15">Ion transport domain-containing protein</fullName>
    </recommendedName>
</protein>
<dbReference type="eggNOG" id="KOG2301">
    <property type="taxonomic scope" value="Eukaryota"/>
</dbReference>
<sequence length="1664" mass="187370">MAAPVHPLDACRCFEHVLAAGLAVTYHAPDGEPQRGMLHLRETDLVWTTTEILPYFQVTTATAAVASISSVRPGRQTTNFLRTSKYIKPRELPASDERCLSLVLHTTDDVVESFDLEFKTSRLADDMLAYVMTKYLVPSETLDPTTVPLPTGRVVFCQRLYTHPTFGHGILLCIVINIATLALESPVETNTSLLLALSISDVLLAAVFTIEQAIKIVALEGVRPLLHDNWDIVDFCLIASSWLGCLPLYSAWNLSAFRSFRALRSLRFFKGLSEFFDAFLKTLPMVGNALVCFGYFLVLFAVLGMYLFDEALSHRCAVLSNHGVYVEVMPTTFCRPEADAVATCLRGHVCRPMQSPNAGYTGFHTFEAAFLTVFMISSRAGFGSSFEATIQTKYYFSVVYFVVLIVFVSYMIPALFIAIVRHSFLKKPREAESTRLVSYKAKRRPQMPPVTSVVPNLAQYATKRLVQLIQTFLDARNYEVRSLAAADEVRAPASTSDASDVDGPTSSSAPPVDEESPEVRLEANAMPVRRALRHRRPVRVFFFFASDGRVVRVGRAIGRSAPFEHIVNVLILLNAVLLAMEKSPDKWYDDQRVSIVDHGFTLIFLCEFLLRILTMHGLWPYLQDPWNRFDGAIVVGAGLNLLFKSTSIYAPAQERVAFLFRIFRLLRPLSILRQSSPLLKIVTAIISSLPSLFDLVLFMLLGNIVFAILGMNLYGGKFPDGSRSKFDTFADATLTLFKISSGHGTWGIFYAALHTTSNAVTTAYFLSYTVFSVYITLNFMIVILLRKFALTDDEKRTRLGKQFRDSLTRTLAVFPRLDEASFRRQFAKEFPSDVQYMGSTPSQSPTPSTSFVRRKLCAVVPCVVAKAKRLVLRPSVVYSAVPQRSPPKPPTSDWLYNDVSCFLFGPDSAVRRKCKELNSRTEASIFVCIVIRSALITLQSPLYSGTITQFTTLVEWVFMFVLLFEFVIKIVGHGFCFTPNAYLNDKWNQLNIVVLMACVLLLLIPHSDLSDYFHLGRAFGPVRVIRGVEAFRVITNALMSSLLQVCYGIVLTFFLFLVFACVGQQLFANKFKACSDTSTAILTATDCVGVYVDATTHLLKPRVWANPNGMHFDDLSGALGTLFSVVSKKAWIAVMYRAMDIVGEGFQPRENASGYFAFFFVAFVFISRFYLLRVFAGIIVNNFRCHNGTIFLSNMQLVWLRNKKRILALQPRFPEPSTTTMQVIHTFVKHRLFRVLSSIAVLTHVVVLAAFGPHASHIWFAHYFFTCLYGTEAALAILSTGVREFLTRGMSSEALNAFLVICMLMGPVSSTSPVVLVIGVTRAFDFNHLTLVLELFPYFRGLSSLFQTLLESTRAMVKLTLLLGYVMFIYANLGMQLFSLTKWSDGLDANLNFSTFPRALTAFIKFAAGEDWSDAYRACSVTKPHCVYRNAQGQSDCGSKWLSTIFYYSFFVLVFLILQNFFVAVVLDTYVSTAALVSESESLTKIGFNMDHLQAFRLTWSRFDHQALGYLSKRKLLRFLKLLRRPLGLQSPTRWQASSEQHLGDRLVDRETHDAYMEVVARLDELTYRRQLARGPRYQDNMIRFRDLLLVLTQRNVPGESLTVGEKVVELATQQYIAQHKAAVMIQKVFRGSLVAARKKRSRTLGERPRRSFHYYKDAAQWLS</sequence>
<dbReference type="VEuPathDB" id="FungiDB:SDRG_11271"/>
<evidence type="ECO:0000256" key="7">
    <source>
        <dbReference type="ARBA" id="ARBA00022882"/>
    </source>
</evidence>
<keyword evidence="6" id="KW-0106">Calcium</keyword>
<keyword evidence="7" id="KW-0851">Voltage-gated channel</keyword>
<gene>
    <name evidence="16" type="ORF">SDRG_11271</name>
</gene>
<keyword evidence="12" id="KW-0407">Ion channel</keyword>
<evidence type="ECO:0000256" key="4">
    <source>
        <dbReference type="ARBA" id="ARBA00022673"/>
    </source>
</evidence>
<feature type="transmembrane region" description="Helical" evidence="14">
    <location>
        <begin position="735"/>
        <end position="753"/>
    </location>
</feature>
<proteinExistence type="predicted"/>
<dbReference type="InterPro" id="IPR005821">
    <property type="entry name" value="Ion_trans_dom"/>
</dbReference>
<feature type="transmembrane region" description="Helical" evidence="14">
    <location>
        <begin position="990"/>
        <end position="1007"/>
    </location>
</feature>
<dbReference type="GO" id="GO:0008331">
    <property type="term" value="F:high voltage-gated calcium channel activity"/>
    <property type="evidence" value="ECO:0007669"/>
    <property type="project" value="TreeGrafter"/>
</dbReference>
<organism evidence="16 17">
    <name type="scientific">Saprolegnia diclina (strain VS20)</name>
    <dbReference type="NCBI Taxonomy" id="1156394"/>
    <lineage>
        <taxon>Eukaryota</taxon>
        <taxon>Sar</taxon>
        <taxon>Stramenopiles</taxon>
        <taxon>Oomycota</taxon>
        <taxon>Saprolegniomycetes</taxon>
        <taxon>Saprolegniales</taxon>
        <taxon>Saprolegniaceae</taxon>
        <taxon>Saprolegnia</taxon>
    </lineage>
</organism>
<dbReference type="EMBL" id="JH767171">
    <property type="protein sequence ID" value="EQC31086.1"/>
    <property type="molecule type" value="Genomic_DNA"/>
</dbReference>
<evidence type="ECO:0000256" key="2">
    <source>
        <dbReference type="ARBA" id="ARBA00022448"/>
    </source>
</evidence>
<keyword evidence="11" id="KW-0325">Glycoprotein</keyword>
<dbReference type="PANTHER" id="PTHR45628:SF7">
    <property type="entry name" value="VOLTAGE-DEPENDENT CALCIUM CHANNEL TYPE A SUBUNIT ALPHA-1"/>
    <property type="match status" value="1"/>
</dbReference>
<dbReference type="PANTHER" id="PTHR45628">
    <property type="entry name" value="VOLTAGE-DEPENDENT CALCIUM CHANNEL TYPE A SUBUNIT ALPHA-1"/>
    <property type="match status" value="1"/>
</dbReference>
<evidence type="ECO:0000256" key="13">
    <source>
        <dbReference type="SAM" id="MobiDB-lite"/>
    </source>
</evidence>
<evidence type="ECO:0000313" key="16">
    <source>
        <dbReference type="EMBL" id="EQC31086.1"/>
    </source>
</evidence>
<feature type="transmembrane region" description="Helical" evidence="14">
    <location>
        <begin position="765"/>
        <end position="785"/>
    </location>
</feature>
<evidence type="ECO:0000256" key="1">
    <source>
        <dbReference type="ARBA" id="ARBA00004141"/>
    </source>
</evidence>
<dbReference type="GO" id="GO:0005891">
    <property type="term" value="C:voltage-gated calcium channel complex"/>
    <property type="evidence" value="ECO:0007669"/>
    <property type="project" value="TreeGrafter"/>
</dbReference>
<keyword evidence="4" id="KW-0107">Calcium channel</keyword>
<evidence type="ECO:0000256" key="3">
    <source>
        <dbReference type="ARBA" id="ARBA00022568"/>
    </source>
</evidence>
<evidence type="ECO:0000256" key="9">
    <source>
        <dbReference type="ARBA" id="ARBA00023065"/>
    </source>
</evidence>
<keyword evidence="2" id="KW-0813">Transport</keyword>
<keyword evidence="8 14" id="KW-1133">Transmembrane helix</keyword>
<keyword evidence="17" id="KW-1185">Reference proteome</keyword>
<evidence type="ECO:0000256" key="5">
    <source>
        <dbReference type="ARBA" id="ARBA00022692"/>
    </source>
</evidence>
<feature type="transmembrane region" description="Helical" evidence="14">
    <location>
        <begin position="956"/>
        <end position="978"/>
    </location>
</feature>
<feature type="domain" description="Ion transport" evidence="15">
    <location>
        <begin position="1230"/>
        <end position="1472"/>
    </location>
</feature>
<dbReference type="PROSITE" id="PS50096">
    <property type="entry name" value="IQ"/>
    <property type="match status" value="1"/>
</dbReference>
<comment type="subcellular location">
    <subcellularLocation>
        <location evidence="1">Membrane</location>
        <topology evidence="1">Multi-pass membrane protein</topology>
    </subcellularLocation>
</comment>
<keyword evidence="5 14" id="KW-0812">Transmembrane</keyword>
<feature type="transmembrane region" description="Helical" evidence="14">
    <location>
        <begin position="695"/>
        <end position="714"/>
    </location>
</feature>
<evidence type="ECO:0000256" key="12">
    <source>
        <dbReference type="ARBA" id="ARBA00023303"/>
    </source>
</evidence>
<dbReference type="Gene3D" id="1.10.287.70">
    <property type="match status" value="4"/>
</dbReference>
<keyword evidence="9" id="KW-0406">Ion transport</keyword>
<dbReference type="InterPro" id="IPR050599">
    <property type="entry name" value="VDCC_alpha-1_subunit"/>
</dbReference>
<feature type="transmembrane region" description="Helical" evidence="14">
    <location>
        <begin position="1355"/>
        <end position="1373"/>
    </location>
</feature>
<dbReference type="Pfam" id="PF00520">
    <property type="entry name" value="Ion_trans"/>
    <property type="match status" value="4"/>
</dbReference>
<evidence type="ECO:0000259" key="15">
    <source>
        <dbReference type="Pfam" id="PF00520"/>
    </source>
</evidence>
<feature type="transmembrane region" description="Helical" evidence="14">
    <location>
        <begin position="285"/>
        <end position="308"/>
    </location>
</feature>
<feature type="transmembrane region" description="Helical" evidence="14">
    <location>
        <begin position="1154"/>
        <end position="1171"/>
    </location>
</feature>
<evidence type="ECO:0000256" key="14">
    <source>
        <dbReference type="SAM" id="Phobius"/>
    </source>
</evidence>
<feature type="transmembrane region" description="Helical" evidence="14">
    <location>
        <begin position="1294"/>
        <end position="1320"/>
    </location>
</feature>
<dbReference type="Gene3D" id="1.20.120.350">
    <property type="entry name" value="Voltage-gated potassium channels. Chain C"/>
    <property type="match status" value="3"/>
</dbReference>
<evidence type="ECO:0000256" key="11">
    <source>
        <dbReference type="ARBA" id="ARBA00023180"/>
    </source>
</evidence>